<evidence type="ECO:0000313" key="13">
    <source>
        <dbReference type="EMBL" id="OQR68656.1"/>
    </source>
</evidence>
<organism evidence="13 14">
    <name type="scientific">Tropilaelaps mercedesae</name>
    <dbReference type="NCBI Taxonomy" id="418985"/>
    <lineage>
        <taxon>Eukaryota</taxon>
        <taxon>Metazoa</taxon>
        <taxon>Ecdysozoa</taxon>
        <taxon>Arthropoda</taxon>
        <taxon>Chelicerata</taxon>
        <taxon>Arachnida</taxon>
        <taxon>Acari</taxon>
        <taxon>Parasitiformes</taxon>
        <taxon>Mesostigmata</taxon>
        <taxon>Gamasina</taxon>
        <taxon>Dermanyssoidea</taxon>
        <taxon>Laelapidae</taxon>
        <taxon>Tropilaelaps</taxon>
    </lineage>
</organism>
<feature type="region of interest" description="Disordered" evidence="10">
    <location>
        <begin position="4190"/>
        <end position="4222"/>
    </location>
</feature>
<feature type="domain" description="Helicase ATP-binding" evidence="11">
    <location>
        <begin position="1410"/>
        <end position="1584"/>
    </location>
</feature>
<feature type="compositionally biased region" description="Low complexity" evidence="10">
    <location>
        <begin position="438"/>
        <end position="448"/>
    </location>
</feature>
<dbReference type="EMBL" id="MNPL01023814">
    <property type="protein sequence ID" value="OQR68656.1"/>
    <property type="molecule type" value="Genomic_DNA"/>
</dbReference>
<feature type="compositionally biased region" description="Polar residues" evidence="10">
    <location>
        <begin position="345"/>
        <end position="369"/>
    </location>
</feature>
<evidence type="ECO:0000313" key="14">
    <source>
        <dbReference type="Proteomes" id="UP000192247"/>
    </source>
</evidence>
<dbReference type="InterPro" id="IPR000330">
    <property type="entry name" value="SNF2_N"/>
</dbReference>
<dbReference type="GO" id="GO:0016887">
    <property type="term" value="F:ATP hydrolysis activity"/>
    <property type="evidence" value="ECO:0007669"/>
    <property type="project" value="UniProtKB-ARBA"/>
</dbReference>
<feature type="compositionally biased region" description="Polar residues" evidence="10">
    <location>
        <begin position="217"/>
        <end position="228"/>
    </location>
</feature>
<feature type="compositionally biased region" description="Basic and acidic residues" evidence="10">
    <location>
        <begin position="2539"/>
        <end position="2589"/>
    </location>
</feature>
<feature type="compositionally biased region" description="Basic and acidic residues" evidence="10">
    <location>
        <begin position="2973"/>
        <end position="3029"/>
    </location>
</feature>
<feature type="compositionally biased region" description="Polar residues" evidence="10">
    <location>
        <begin position="110"/>
        <end position="119"/>
    </location>
</feature>
<feature type="compositionally biased region" description="Basic and acidic residues" evidence="10">
    <location>
        <begin position="3460"/>
        <end position="3473"/>
    </location>
</feature>
<feature type="compositionally biased region" description="Low complexity" evidence="10">
    <location>
        <begin position="462"/>
        <end position="483"/>
    </location>
</feature>
<dbReference type="GO" id="GO:0140658">
    <property type="term" value="F:ATP-dependent chromatin remodeler activity"/>
    <property type="evidence" value="ECO:0007669"/>
    <property type="project" value="UniProtKB-ARBA"/>
</dbReference>
<feature type="region of interest" description="Disordered" evidence="10">
    <location>
        <begin position="814"/>
        <end position="877"/>
    </location>
</feature>
<dbReference type="STRING" id="418985.A0A1V9X5G9"/>
<dbReference type="GO" id="GO:0000791">
    <property type="term" value="C:euchromatin"/>
    <property type="evidence" value="ECO:0007669"/>
    <property type="project" value="UniProtKB-ARBA"/>
</dbReference>
<dbReference type="InterPro" id="IPR056342">
    <property type="entry name" value="HTH_CHD6-9"/>
</dbReference>
<feature type="compositionally biased region" description="Low complexity" evidence="10">
    <location>
        <begin position="55"/>
        <end position="84"/>
    </location>
</feature>
<keyword evidence="5" id="KW-0067">ATP-binding</keyword>
<feature type="compositionally biased region" description="Basic and acidic residues" evidence="10">
    <location>
        <begin position="3037"/>
        <end position="3048"/>
    </location>
</feature>
<feature type="compositionally biased region" description="Low complexity" evidence="10">
    <location>
        <begin position="1144"/>
        <end position="1157"/>
    </location>
</feature>
<dbReference type="Gene3D" id="3.40.50.10810">
    <property type="entry name" value="Tandem AAA-ATPase domain"/>
    <property type="match status" value="1"/>
</dbReference>
<dbReference type="Pfam" id="PF00176">
    <property type="entry name" value="SNF2-rel_dom"/>
    <property type="match status" value="1"/>
</dbReference>
<feature type="compositionally biased region" description="Low complexity" evidence="10">
    <location>
        <begin position="3727"/>
        <end position="3758"/>
    </location>
</feature>
<dbReference type="GO" id="GO:0034728">
    <property type="term" value="P:nucleosome organization"/>
    <property type="evidence" value="ECO:0007669"/>
    <property type="project" value="UniProtKB-ARBA"/>
</dbReference>
<protein>
    <recommendedName>
        <fullName evidence="15">Chromodomain-helicase-DNA-binding protein 7</fullName>
    </recommendedName>
</protein>
<dbReference type="CDD" id="cd18668">
    <property type="entry name" value="CD1_tandem_CHD5-9_like"/>
    <property type="match status" value="1"/>
</dbReference>
<feature type="compositionally biased region" description="Pro residues" evidence="10">
    <location>
        <begin position="484"/>
        <end position="499"/>
    </location>
</feature>
<feature type="region of interest" description="Disordered" evidence="10">
    <location>
        <begin position="4082"/>
        <end position="4118"/>
    </location>
</feature>
<evidence type="ECO:0000259" key="12">
    <source>
        <dbReference type="PROSITE" id="PS51194"/>
    </source>
</evidence>
<feature type="region of interest" description="Disordered" evidence="10">
    <location>
        <begin position="1032"/>
        <end position="1337"/>
    </location>
</feature>
<dbReference type="SUPFAM" id="SSF52540">
    <property type="entry name" value="P-loop containing nucleoside triphosphate hydrolases"/>
    <property type="match status" value="2"/>
</dbReference>
<feature type="compositionally biased region" description="Basic and acidic residues" evidence="10">
    <location>
        <begin position="2645"/>
        <end position="2661"/>
    </location>
</feature>
<feature type="region of interest" description="Disordered" evidence="10">
    <location>
        <begin position="3939"/>
        <end position="3966"/>
    </location>
</feature>
<dbReference type="FunFam" id="3.40.50.10810:FF:000003">
    <property type="entry name" value="chromodomain-helicase-DNA-binding protein 8 isoform X4"/>
    <property type="match status" value="1"/>
</dbReference>
<dbReference type="SMART" id="SM00490">
    <property type="entry name" value="HELICc"/>
    <property type="match status" value="1"/>
</dbReference>
<feature type="compositionally biased region" description="Basic and acidic residues" evidence="10">
    <location>
        <begin position="2455"/>
        <end position="2530"/>
    </location>
</feature>
<dbReference type="SMART" id="SM00487">
    <property type="entry name" value="DEXDc"/>
    <property type="match status" value="1"/>
</dbReference>
<feature type="compositionally biased region" description="Gly residues" evidence="10">
    <location>
        <begin position="377"/>
        <end position="387"/>
    </location>
</feature>
<evidence type="ECO:0000256" key="3">
    <source>
        <dbReference type="ARBA" id="ARBA00022741"/>
    </source>
</evidence>
<feature type="compositionally biased region" description="Low complexity" evidence="10">
    <location>
        <begin position="388"/>
        <end position="404"/>
    </location>
</feature>
<comment type="caution">
    <text evidence="13">The sequence shown here is derived from an EMBL/GenBank/DDBJ whole genome shotgun (WGS) entry which is preliminary data.</text>
</comment>
<feature type="compositionally biased region" description="Basic and acidic residues" evidence="10">
    <location>
        <begin position="3382"/>
        <end position="3391"/>
    </location>
</feature>
<evidence type="ECO:0008006" key="15">
    <source>
        <dbReference type="Google" id="ProtNLM"/>
    </source>
</evidence>
<feature type="compositionally biased region" description="Polar residues" evidence="10">
    <location>
        <begin position="650"/>
        <end position="674"/>
    </location>
</feature>
<feature type="compositionally biased region" description="Basic and acidic residues" evidence="10">
    <location>
        <begin position="2609"/>
        <end position="2620"/>
    </location>
</feature>
<feature type="compositionally biased region" description="Basic and acidic residues" evidence="10">
    <location>
        <begin position="3557"/>
        <end position="3568"/>
    </location>
</feature>
<dbReference type="InterPro" id="IPR051493">
    <property type="entry name" value="CHD"/>
</dbReference>
<dbReference type="PROSITE" id="PS51194">
    <property type="entry name" value="HELICASE_CTER"/>
    <property type="match status" value="1"/>
</dbReference>
<evidence type="ECO:0000256" key="6">
    <source>
        <dbReference type="ARBA" id="ARBA00022853"/>
    </source>
</evidence>
<gene>
    <name evidence="13" type="ORF">BIW11_01977</name>
</gene>
<dbReference type="InterPro" id="IPR037259">
    <property type="entry name" value="BRK_sf"/>
</dbReference>
<feature type="compositionally biased region" description="Acidic residues" evidence="10">
    <location>
        <begin position="2002"/>
        <end position="2011"/>
    </location>
</feature>
<feature type="compositionally biased region" description="Basic residues" evidence="10">
    <location>
        <begin position="2127"/>
        <end position="2136"/>
    </location>
</feature>
<dbReference type="OrthoDB" id="5857104at2759"/>
<feature type="compositionally biased region" description="Basic and acidic residues" evidence="10">
    <location>
        <begin position="3091"/>
        <end position="3105"/>
    </location>
</feature>
<name>A0A1V9X5G9_9ACAR</name>
<dbReference type="InterPro" id="IPR006576">
    <property type="entry name" value="BRK_domain"/>
</dbReference>
<dbReference type="Gene3D" id="3.40.5.120">
    <property type="match status" value="1"/>
</dbReference>
<feature type="compositionally biased region" description="Basic and acidic residues" evidence="10">
    <location>
        <begin position="1109"/>
        <end position="1126"/>
    </location>
</feature>
<dbReference type="InterPro" id="IPR001650">
    <property type="entry name" value="Helicase_C-like"/>
</dbReference>
<feature type="region of interest" description="Disordered" evidence="10">
    <location>
        <begin position="2313"/>
        <end position="2674"/>
    </location>
</feature>
<feature type="compositionally biased region" description="Low complexity" evidence="10">
    <location>
        <begin position="3601"/>
        <end position="3631"/>
    </location>
</feature>
<keyword evidence="2" id="KW-0677">Repeat</keyword>
<feature type="region of interest" description="Disordered" evidence="10">
    <location>
        <begin position="4285"/>
        <end position="4369"/>
    </location>
</feature>
<feature type="compositionally biased region" description="Basic and acidic residues" evidence="10">
    <location>
        <begin position="1062"/>
        <end position="1100"/>
    </location>
</feature>
<evidence type="ECO:0000256" key="4">
    <source>
        <dbReference type="ARBA" id="ARBA00022801"/>
    </source>
</evidence>
<dbReference type="SMART" id="SM00592">
    <property type="entry name" value="BRK"/>
    <property type="match status" value="1"/>
</dbReference>
<dbReference type="InterPro" id="IPR016197">
    <property type="entry name" value="Chromo-like_dom_sf"/>
</dbReference>
<evidence type="ECO:0000256" key="1">
    <source>
        <dbReference type="ARBA" id="ARBA00004123"/>
    </source>
</evidence>
<keyword evidence="3" id="KW-0547">Nucleotide-binding</keyword>
<feature type="compositionally biased region" description="Basic and acidic residues" evidence="10">
    <location>
        <begin position="3114"/>
        <end position="3133"/>
    </location>
</feature>
<feature type="compositionally biased region" description="Pro residues" evidence="10">
    <location>
        <begin position="449"/>
        <end position="461"/>
    </location>
</feature>
<dbReference type="SUPFAM" id="SSF54160">
    <property type="entry name" value="Chromo domain-like"/>
    <property type="match status" value="1"/>
</dbReference>
<feature type="compositionally biased region" description="Basic and acidic residues" evidence="10">
    <location>
        <begin position="3215"/>
        <end position="3241"/>
    </location>
</feature>
<evidence type="ECO:0000256" key="8">
    <source>
        <dbReference type="ARBA" id="ARBA00023163"/>
    </source>
</evidence>
<feature type="compositionally biased region" description="Basic and acidic residues" evidence="10">
    <location>
        <begin position="2160"/>
        <end position="2169"/>
    </location>
</feature>
<feature type="compositionally biased region" description="Basic residues" evidence="10">
    <location>
        <begin position="864"/>
        <end position="875"/>
    </location>
</feature>
<feature type="compositionally biased region" description="Low complexity" evidence="10">
    <location>
        <begin position="230"/>
        <end position="248"/>
    </location>
</feature>
<dbReference type="PANTHER" id="PTHR46850:SF1">
    <property type="entry name" value="CHROMODOMAIN-HELICASE-DNA-BINDING PROTEIN 9"/>
    <property type="match status" value="1"/>
</dbReference>
<feature type="compositionally biased region" description="Acidic residues" evidence="10">
    <location>
        <begin position="1190"/>
        <end position="1199"/>
    </location>
</feature>
<feature type="compositionally biased region" description="Low complexity" evidence="10">
    <location>
        <begin position="3822"/>
        <end position="3846"/>
    </location>
</feature>
<feature type="compositionally biased region" description="Basic and acidic residues" evidence="10">
    <location>
        <begin position="1032"/>
        <end position="1052"/>
    </location>
</feature>
<feature type="compositionally biased region" description="Low complexity" evidence="10">
    <location>
        <begin position="4201"/>
        <end position="4222"/>
    </location>
</feature>
<keyword evidence="8" id="KW-0804">Transcription</keyword>
<keyword evidence="4" id="KW-0378">Hydrolase</keyword>
<feature type="compositionally biased region" description="Basic residues" evidence="10">
    <location>
        <begin position="2015"/>
        <end position="2025"/>
    </location>
</feature>
<feature type="compositionally biased region" description="Basic and acidic residues" evidence="10">
    <location>
        <begin position="1170"/>
        <end position="1189"/>
    </location>
</feature>
<evidence type="ECO:0000256" key="10">
    <source>
        <dbReference type="SAM" id="MobiDB-lite"/>
    </source>
</evidence>
<feature type="compositionally biased region" description="Basic and acidic residues" evidence="10">
    <location>
        <begin position="3171"/>
        <end position="3207"/>
    </location>
</feature>
<feature type="region of interest" description="Disordered" evidence="10">
    <location>
        <begin position="1"/>
        <end position="798"/>
    </location>
</feature>
<feature type="compositionally biased region" description="Basic and acidic residues" evidence="10">
    <location>
        <begin position="778"/>
        <end position="790"/>
    </location>
</feature>
<feature type="compositionally biased region" description="Basic and acidic residues" evidence="10">
    <location>
        <begin position="739"/>
        <end position="771"/>
    </location>
</feature>
<dbReference type="CDD" id="cd17995">
    <property type="entry name" value="DEXHc_CHD6_7_8_9"/>
    <property type="match status" value="1"/>
</dbReference>
<dbReference type="Pfam" id="PF00271">
    <property type="entry name" value="Helicase_C"/>
    <property type="match status" value="1"/>
</dbReference>
<feature type="compositionally biased region" description="Basic and acidic residues" evidence="10">
    <location>
        <begin position="3074"/>
        <end position="3083"/>
    </location>
</feature>
<accession>A0A1V9X5G9</accession>
<feature type="compositionally biased region" description="Basic and acidic residues" evidence="10">
    <location>
        <begin position="1307"/>
        <end position="1337"/>
    </location>
</feature>
<evidence type="ECO:0000256" key="2">
    <source>
        <dbReference type="ARBA" id="ARBA00022737"/>
    </source>
</evidence>
<feature type="compositionally biased region" description="Basic residues" evidence="10">
    <location>
        <begin position="2591"/>
        <end position="2601"/>
    </location>
</feature>
<dbReference type="Pfam" id="PF07533">
    <property type="entry name" value="BRK"/>
    <property type="match status" value="1"/>
</dbReference>
<feature type="compositionally biased region" description="Basic and acidic residues" evidence="10">
    <location>
        <begin position="2411"/>
        <end position="2446"/>
    </location>
</feature>
<keyword evidence="9" id="KW-0539">Nucleus</keyword>
<dbReference type="InterPro" id="IPR049730">
    <property type="entry name" value="SNF2/RAD54-like_C"/>
</dbReference>
<dbReference type="InterPro" id="IPR014001">
    <property type="entry name" value="Helicase_ATP-bd"/>
</dbReference>
<feature type="domain" description="Helicase C-terminal" evidence="12">
    <location>
        <begin position="1719"/>
        <end position="1888"/>
    </location>
</feature>
<dbReference type="FunFam" id="3.40.50.300:FF:000015">
    <property type="entry name" value="chromodomain-helicase-DNA-binding protein 9 isoform X1"/>
    <property type="match status" value="1"/>
</dbReference>
<evidence type="ECO:0000259" key="11">
    <source>
        <dbReference type="PROSITE" id="PS51192"/>
    </source>
</evidence>
<dbReference type="GO" id="GO:0005524">
    <property type="term" value="F:ATP binding"/>
    <property type="evidence" value="ECO:0007669"/>
    <property type="project" value="UniProtKB-KW"/>
</dbReference>
<feature type="compositionally biased region" description="Basic and acidic residues" evidence="10">
    <location>
        <begin position="1200"/>
        <end position="1217"/>
    </location>
</feature>
<dbReference type="Gene3D" id="1.10.10.60">
    <property type="entry name" value="Homeodomain-like"/>
    <property type="match status" value="1"/>
</dbReference>
<dbReference type="InterPro" id="IPR038718">
    <property type="entry name" value="SNF2-like_sf"/>
</dbReference>
<feature type="compositionally biased region" description="Acidic residues" evidence="10">
    <location>
        <begin position="3160"/>
        <end position="3170"/>
    </location>
</feature>
<feature type="region of interest" description="Disordered" evidence="10">
    <location>
        <begin position="2114"/>
        <end position="2169"/>
    </location>
</feature>
<feature type="compositionally biased region" description="Low complexity" evidence="10">
    <location>
        <begin position="1"/>
        <end position="45"/>
    </location>
</feature>
<dbReference type="InParanoid" id="A0A1V9X5G9"/>
<feature type="compositionally biased region" description="Polar residues" evidence="10">
    <location>
        <begin position="3542"/>
        <end position="3555"/>
    </location>
</feature>
<comment type="subcellular location">
    <subcellularLocation>
        <location evidence="1">Nucleus</location>
    </subcellularLocation>
</comment>
<evidence type="ECO:0000256" key="9">
    <source>
        <dbReference type="ARBA" id="ARBA00023242"/>
    </source>
</evidence>
<feature type="region of interest" description="Disordered" evidence="10">
    <location>
        <begin position="3457"/>
        <end position="3672"/>
    </location>
</feature>
<feature type="compositionally biased region" description="Gly residues" evidence="10">
    <location>
        <begin position="565"/>
        <end position="574"/>
    </location>
</feature>
<keyword evidence="6" id="KW-0156">Chromatin regulator</keyword>
<dbReference type="SUPFAM" id="SSF160481">
    <property type="entry name" value="BRK domain-like"/>
    <property type="match status" value="1"/>
</dbReference>
<feature type="region of interest" description="Disordered" evidence="10">
    <location>
        <begin position="2966"/>
        <end position="3256"/>
    </location>
</feature>
<dbReference type="PANTHER" id="PTHR46850">
    <property type="entry name" value="CHROMODOMAIN-HELICASE-DNA-BINDING PROTEIN 9"/>
    <property type="match status" value="1"/>
</dbReference>
<reference evidence="13 14" key="1">
    <citation type="journal article" date="2017" name="Gigascience">
        <title>Draft genome of the honey bee ectoparasitic mite, Tropilaelaps mercedesae, is shaped by the parasitic life history.</title>
        <authorList>
            <person name="Dong X."/>
            <person name="Armstrong S.D."/>
            <person name="Xia D."/>
            <person name="Makepeace B.L."/>
            <person name="Darby A.C."/>
            <person name="Kadowaki T."/>
        </authorList>
    </citation>
    <scope>NUCLEOTIDE SEQUENCE [LARGE SCALE GENOMIC DNA]</scope>
    <source>
        <strain evidence="13">Wuxi-XJTLU</strain>
    </source>
</reference>
<keyword evidence="7" id="KW-0805">Transcription regulation</keyword>
<dbReference type="Gene3D" id="3.40.50.300">
    <property type="entry name" value="P-loop containing nucleotide triphosphate hydrolases"/>
    <property type="match status" value="1"/>
</dbReference>
<dbReference type="CDD" id="cd18793">
    <property type="entry name" value="SF2_C_SNF"/>
    <property type="match status" value="1"/>
</dbReference>
<sequence>MGAQMAHQAQQQAQQQQQAGTLGQGQQAQGPTQQNQQMPQQQSAAIIHPGGQLDPMGQMYGQGQQSGPQQQGSIGPQQQAQQQGHGPGLSQQSTAGPGGYPPTGGAMTTQASMASTQHPLYQGGDGSNQSGAMMSHMASDGQQSMSQMEHKADPSNGLGLGQPTGPQSQQELKKPDLMPVDNDPLGARLLQPKPPDFLRGPVKPEESGEASVKSDGGDSQNLNLDPTNPATPSQSSQGSSQAALSTQGEPVKFGSDLQGPSGGGEETAVPTSGQHSVVPEDIATDDQKPPVDDGVSVASDQQPQPGQQQDESSNQASAEVKSEGPVPIGGQEQQGAMSIGGIPPQRQQVSAQGPSVSQTAPQVTGPTSLPQAAQQQGGIGPYGGQGGPWAASAQGPQGAPQATAGWGGPQAPAPGNPYDPYQMSYGGQPPPSQLPSWGPHQPHHGPQQGAPPGPQPGPQPGSQPGQQPGSQPGPQPGQQSGPQVGPPQPGPQPGPPQAGPQPLQESPEKTKKGSRKRKNQEPQLPHPVPEHQVAPGGGFPPQAPQFGEGGPFDPHSQSNPYEFGPGPGGGGGIFPPGQYPPGYPNPTAQNPGPPGNGEGISSEEGVAPAKKPRKPRTPKGPAPPGDGQDPTAPAKQKKPRGRKNHPATEASATTDPNSSTGLIAGNTGDSTVSNLPVPPNDSAVVIMSATSNSASPKLPDGSQDPIPPADSAPTDTSASVAKVDGGPTPAPTPKATPTKSERKSRAKDKDKDKDKEKEKDGEGKDGKEPGKEGATPTTKKESKKKEKEEPVSAEQITANLKESRLKAAAQALFEKNQKKAKLPKLSLKISSKKRKKKGSESDSGDDAGRDKVPAPEDEDDSNKRRSGRNANRRKKYVENDLEIDEEEFLMPVKEKAESNVETVVQTVVEDQMVVDKVLASRMSTRKVPKNLEGDKATQEDKDKAKELDFETIEVEEFLVKYKLQSYIHCDWKTAEELELGDKRVAAKIRRFRQKKDASSNVMDFLEDEAFNPDYCEVDRILDVAEHWVHKDQLKKKDDKLEEQTISDKKMQSTEEVCQSAESPKKEAETTVKTEIKDETVEKVEAEKAESEKNKSEKADCEMAQAVKAEGQRAEERADSETTEDGKVGANRAEAGGKLAEVGKVEGVNVDVGRVQVVKGDHEGLPSGSIERMDVDKRELETMEQDKEKDDNDDTEEEEDGKDRREIKECQNEGKGESPDESNDSQSKTMVNAESEKDTSRVGEPVIGDVLMVDGERRDGQYKIGGGNAGPSNSVEKIEQGNDGQNCTASKDREDPSAKPIEGQESAGESKKGQDAKEGETSETSTKEQEDKDADSKADMKLEATWEVEDDVPDLTKVEHFWKFRKPPPKEQWKCKKRPKPNEWRQIDVSPVYRNGQTLREYQLEGISWLTFCWYNQQNCILADEMGLGKTIQSLAYVNEIVKYGIRGPFMIIAPLSTIGNWQREFEGWTDLNVITYHGSSASRNMIQEYEMYYKDDEGKRILDVQKFQVLITTFEVILSDCQELSTLSWKACVIDEAHRLKNRNCKLIEGLRVLKFDHIVLLSGTPLQNSVEELYSLLNFLEPDRFHSPEEFLRDFGDLKTEAQVDKLKAVLKPMMLRRLKEDVEKSLAPKEETIIEVELTNVQKKYYRAILEKNFTFLYKGTQSVPSLMNTMMELRKCCIHPYLIAGAEEQILTEARQSGAPDFAVQALIQASGKLVLCDKLLPRLKEGGHRVLIFSQMVRCLDILEDYLINRKYPYERLDGRVRGNLRQAAIDRFCKPDSDRFVFLLCTRAGGLGINLTAADTCIIFDSDWNPQNDLQAQARCHRIGQRKMVKIYRLICRNTYEREMFDKAGLKLGLDKAVLQSIQKEGGGGGGGQMSKQEIEELLKKGAYGAIMDDDNAGDKFCEEDIDQILSRRATTITIEAEGKGSTFSKASFAVSNSREDIDVDDPNFWEKWAKKANLDVETLNKGEQEMLILQEPRRRTQVKRFGANEPVTGELSDMDSDEDGDTGGRNRKGGRGKRSHAGDAEDDEFLIEISPGNWTRSECSNVEKGMLTFGWQRWSECIALSAWRRPVNTTQVEHIARVILLFCLQCYKGDDKIKAFIWDLIEPPNANPPVQGESKRGRPSSRRMRNHSGLSGPVPRGKKAKRGLNGLDADDSKDAADEDSDRLREWARSEEFDTEVLLGDEVYRKHLHRHANKVLLRIRMLYYLQHHILGETLSQRVLTASEANPMRIEEIDAIMPTPPNPDGDPPAPWWTEVCDKHLLVGVFKHGYERYARVREDPELIFHKICAPSGTERNNNTKAGVDELEEDTQEGSNSQEGSEDLKDKKDVKEDRSKKEASEDKNNKETSDDRSSKEAHEDRSEKEVSEEKEKSEFCEERGGKKASEGKEKKAAKENQNNSETYSEESKDENKDEAKADHEKSEAIEKKDKVEIEQTKNEVETMEDEDKIEAKEDADKNEANDEKQPARTYEAKGTEAIKDENDKREASGVKCTEEVKDDKTKEEDQKDGGPRETARDAEMKEIKDEIEDSKDNDEAKLEKTDREEAKDTKQDTSATEKVEDERNDEVKEAKTEKEDIKVEAKSKNGSKQKKGKKRKIEEDDLTQVKEDDSKAKSVSEVADASNATKEKSDVTDTASPDSKSDSGADSREEPREVTKTMPGTNELNQRVRRLVTAYQREHKRRELLEMQNTNKAIRESRRSDRFDSNRAAAAAASAAAAATQVSSAASVAAGAAPVTGGAGGAGGAAAGLLGRPMLTSKQNLFTGALFAAATGQAPRWSRREESEFIRTLSVYGVDYDPEKEEFRWEAFRRVAGIGKLDKKSDIQLTLFYMAFMCMLKRCMTPRVKTTAEEEQAATVHQVETLSEQRAFNIFHRVEFLRKIREKLTPTPSSISALKERLRSKCKPDPELPEWWVSGRHDAELIVIAKRYGLAHLDYAMMCDTTVSYLNTLKEHLKSAALLNKSGHNRQTREAKEVKDSARETRDVKKDEASESKDRERDRDKEKTKAEKSKDTISDDRSDKVEAMDTTEPPETDKASKGDKGPAGKSGKVPAGEVDKEKDAGDMEIDENVGKQHDATEKLTTNGDEQGRAQREESPKSDSTEPLDESEEKERAAGIESEKAADTKSDGDVEMTEEAEKEAANAKEGSTSKSPEIGIDDQEMEVDLEPQKKKADKADDAKSEKLEDASAKEPTIKVEKGDDGKPVTTEADIADKDRGKAREKDKEKEPVVKKEKERPNAAVTASNGTPELESEAEVASILTPQEIAAIDALDAQGVAKLVAKQPSLWPNDKLMRKRLEFVVYAAENGQWPDQSTSHQLPRLDSHSLGALAGGLNMKGLDMVALNAAGGLSAANLAALGAAMSVLANPAPKPGRRGRSSRQDKEDERTAQFRAMLSATFAQQGNQLKHFQQLLSLQTPSSEALAMEMSKGGLSSLSSMAGLSNVAGASGVTGLAGKETLKTEPAKEKRSADAPPPAHQSHRGGPGASDSLDLSGPAKPAKAAEPPPQLPQHQRTASVESSVESESSQEKKERTPASAPEGTSTAILDLSSANPVKDKADPADKRRQGSSSKKGGFRIDALAEPPMSLLAPKAHQKHPASAANAAGNLSGLSNSMNISSMSNMASLSSSTPPAAHQGSKSSEKGAPQAPETAPSKPTAAHQSNKSQLPAGADLLLAKMAQAQLANAAKNKDASSLLKGIGSSKNSSLSLSSLLTQMMPTSLASAMASGSSSASSSPFPTAGASSSKDSKAKLPSSADNQFKKMLETNPELMAAALSSPAGGASSKSTQQALALALASAMAGSNPSMDLFAGLSGLSGSASQLSQKSSSNLQQMPTSASSSRPSSIDPTKLDPSKLTGEENVSVINKLTGKKITGSKAPPLKHLPEWLERNPMFEVEPKWGQLIKERMNLHSATKNPSLGVSAADSLASLGSMSAASAASAGGQHQTLGKSKPRSSSSSSRQSLGSLADPKMALLAASLQDPKTASLLMDPKTANLLASLHKDSKGASSSASSAASTSSFLSGLDPTSAGLANDQKTAALLAAAGLMPGAGSMGGLAGLNPMTGLPDLKYLMGQTSANSSAASSSSSSSSSSAKATSSTSVSHSQNSKSVGSSGSSSSKSAAAASAAAAAAAAASATNPIFLPWMGLGNPLFPLPGIGTPTSSASSMMPQMSQFDAAAALAAAAGMTQGMASTSDKNKKGSSSSDKSSKKGPTGSASSSSLNPMSSFPFLYPSSLLAGYPLGIPGFSGLPGLSGLPGSGLNPNLLPGASGMSSSFASLAHQSVNGQLDKERKKRSDSASKRQVSPARSVGSTKSSAAPSPSSSKSATPVPQPPPKDTREDRGEADEETDEFKDAANSADGKEKTGATS</sequence>
<feature type="compositionally biased region" description="Basic and acidic residues" evidence="10">
    <location>
        <begin position="4360"/>
        <end position="4369"/>
    </location>
</feature>
<feature type="compositionally biased region" description="Low complexity" evidence="10">
    <location>
        <begin position="4312"/>
        <end position="4329"/>
    </location>
</feature>
<feature type="region of interest" description="Disordered" evidence="10">
    <location>
        <begin position="3727"/>
        <end position="3766"/>
    </location>
</feature>
<dbReference type="PROSITE" id="PS51192">
    <property type="entry name" value="HELICASE_ATP_BIND_1"/>
    <property type="match status" value="1"/>
</dbReference>
<feature type="compositionally biased region" description="Basic residues" evidence="10">
    <location>
        <begin position="635"/>
        <end position="645"/>
    </location>
</feature>
<proteinExistence type="predicted"/>
<feature type="region of interest" description="Disordered" evidence="10">
    <location>
        <begin position="3369"/>
        <end position="3391"/>
    </location>
</feature>
<dbReference type="GO" id="GO:0005634">
    <property type="term" value="C:nucleus"/>
    <property type="evidence" value="ECO:0007669"/>
    <property type="project" value="UniProtKB-SubCell"/>
</dbReference>
<evidence type="ECO:0000256" key="7">
    <source>
        <dbReference type="ARBA" id="ARBA00023015"/>
    </source>
</evidence>
<keyword evidence="14" id="KW-1185">Reference proteome</keyword>
<dbReference type="InterPro" id="IPR027417">
    <property type="entry name" value="P-loop_NTPase"/>
</dbReference>
<dbReference type="Gene3D" id="2.40.50.40">
    <property type="match status" value="1"/>
</dbReference>
<feature type="compositionally biased region" description="Basic and acidic residues" evidence="10">
    <location>
        <begin position="4288"/>
        <end position="4300"/>
    </location>
</feature>
<feature type="compositionally biased region" description="Basic and acidic residues" evidence="10">
    <location>
        <begin position="2328"/>
        <end position="2400"/>
    </location>
</feature>
<evidence type="ECO:0000256" key="5">
    <source>
        <dbReference type="ARBA" id="ARBA00022840"/>
    </source>
</evidence>
<dbReference type="Pfam" id="PF23078">
    <property type="entry name" value="HTH_CHD6-9"/>
    <property type="match status" value="1"/>
</dbReference>
<feature type="region of interest" description="Disordered" evidence="10">
    <location>
        <begin position="1988"/>
        <end position="2029"/>
    </location>
</feature>
<feature type="region of interest" description="Disordered" evidence="10">
    <location>
        <begin position="3822"/>
        <end position="3859"/>
    </location>
</feature>
<dbReference type="Proteomes" id="UP000192247">
    <property type="component" value="Unassembled WGS sequence"/>
</dbReference>